<keyword evidence="3 6" id="KW-0285">Flavoprotein</keyword>
<dbReference type="Gene3D" id="3.50.50.60">
    <property type="entry name" value="FAD/NAD(P)-binding domain"/>
    <property type="match status" value="2"/>
</dbReference>
<evidence type="ECO:0000256" key="2">
    <source>
        <dbReference type="ARBA" id="ARBA00007330"/>
    </source>
</evidence>
<name>A0ABD5P9E6_9EURY</name>
<organism evidence="8 9">
    <name type="scientific">Halobium salinum</name>
    <dbReference type="NCBI Taxonomy" id="1364940"/>
    <lineage>
        <taxon>Archaea</taxon>
        <taxon>Methanobacteriati</taxon>
        <taxon>Methanobacteriota</taxon>
        <taxon>Stenosarchaea group</taxon>
        <taxon>Halobacteria</taxon>
        <taxon>Halobacteriales</taxon>
        <taxon>Haloferacaceae</taxon>
        <taxon>Halobium</taxon>
    </lineage>
</organism>
<dbReference type="PANTHER" id="PTHR11985">
    <property type="entry name" value="GLYCEROL-3-PHOSPHATE DEHYDROGENASE"/>
    <property type="match status" value="1"/>
</dbReference>
<evidence type="ECO:0000256" key="3">
    <source>
        <dbReference type="ARBA" id="ARBA00022630"/>
    </source>
</evidence>
<dbReference type="GO" id="GO:0004368">
    <property type="term" value="F:glycerol-3-phosphate dehydrogenase (quinone) activity"/>
    <property type="evidence" value="ECO:0007669"/>
    <property type="project" value="UniProtKB-EC"/>
</dbReference>
<protein>
    <recommendedName>
        <fullName evidence="6">Glycerol-3-phosphate dehydrogenase</fullName>
        <ecNumber evidence="6">1.1.5.3</ecNumber>
    </recommendedName>
</protein>
<evidence type="ECO:0000256" key="4">
    <source>
        <dbReference type="ARBA" id="ARBA00022827"/>
    </source>
</evidence>
<dbReference type="EMBL" id="JBHSDS010000003">
    <property type="protein sequence ID" value="MFC4357340.1"/>
    <property type="molecule type" value="Genomic_DNA"/>
</dbReference>
<evidence type="ECO:0000313" key="9">
    <source>
        <dbReference type="Proteomes" id="UP001595921"/>
    </source>
</evidence>
<dbReference type="GO" id="GO:0006072">
    <property type="term" value="P:glycerol-3-phosphate metabolic process"/>
    <property type="evidence" value="ECO:0007669"/>
    <property type="project" value="UniProtKB-UniRule"/>
</dbReference>
<gene>
    <name evidence="8" type="ORF">ACFO0N_05175</name>
</gene>
<dbReference type="AlphaFoldDB" id="A0ABD5P9E6"/>
<dbReference type="Proteomes" id="UP001595921">
    <property type="component" value="Unassembled WGS sequence"/>
</dbReference>
<dbReference type="EC" id="1.1.5.3" evidence="6"/>
<evidence type="ECO:0000313" key="8">
    <source>
        <dbReference type="EMBL" id="MFC4357340.1"/>
    </source>
</evidence>
<dbReference type="PANTHER" id="PTHR11985:SF15">
    <property type="entry name" value="GLYCEROL-3-PHOSPHATE DEHYDROGENASE, MITOCHONDRIAL"/>
    <property type="match status" value="1"/>
</dbReference>
<evidence type="ECO:0000259" key="7">
    <source>
        <dbReference type="Pfam" id="PF01266"/>
    </source>
</evidence>
<dbReference type="RefSeq" id="WP_303651558.1">
    <property type="nucleotide sequence ID" value="NZ_JAODIW010000006.1"/>
</dbReference>
<keyword evidence="4" id="KW-0274">FAD</keyword>
<dbReference type="GO" id="GO:0009331">
    <property type="term" value="C:glycerol-3-phosphate dehydrogenase (FAD) complex"/>
    <property type="evidence" value="ECO:0007669"/>
    <property type="project" value="UniProtKB-UniRule"/>
</dbReference>
<dbReference type="PRINTS" id="PR01001">
    <property type="entry name" value="FADG3PDH"/>
</dbReference>
<accession>A0ABD5P9E6</accession>
<dbReference type="Gene3D" id="3.30.9.10">
    <property type="entry name" value="D-Amino Acid Oxidase, subunit A, domain 2"/>
    <property type="match status" value="1"/>
</dbReference>
<comment type="catalytic activity">
    <reaction evidence="6">
        <text>a quinone + sn-glycerol 3-phosphate = dihydroxyacetone phosphate + a quinol</text>
        <dbReference type="Rhea" id="RHEA:18977"/>
        <dbReference type="ChEBI" id="CHEBI:24646"/>
        <dbReference type="ChEBI" id="CHEBI:57597"/>
        <dbReference type="ChEBI" id="CHEBI:57642"/>
        <dbReference type="ChEBI" id="CHEBI:132124"/>
        <dbReference type="EC" id="1.1.5.3"/>
    </reaction>
</comment>
<dbReference type="SUPFAM" id="SSF51905">
    <property type="entry name" value="FAD/NAD(P)-binding domain"/>
    <property type="match status" value="1"/>
</dbReference>
<reference evidence="8 9" key="1">
    <citation type="journal article" date="2019" name="Int. J. Syst. Evol. Microbiol.">
        <title>The Global Catalogue of Microorganisms (GCM) 10K type strain sequencing project: providing services to taxonomists for standard genome sequencing and annotation.</title>
        <authorList>
            <consortium name="The Broad Institute Genomics Platform"/>
            <consortium name="The Broad Institute Genome Sequencing Center for Infectious Disease"/>
            <person name="Wu L."/>
            <person name="Ma J."/>
        </authorList>
    </citation>
    <scope>NUCLEOTIDE SEQUENCE [LARGE SCALE GENOMIC DNA]</scope>
    <source>
        <strain evidence="8 9">CGMCC 1.12553</strain>
    </source>
</reference>
<dbReference type="Pfam" id="PF01266">
    <property type="entry name" value="DAO"/>
    <property type="match status" value="1"/>
</dbReference>
<dbReference type="InterPro" id="IPR000447">
    <property type="entry name" value="G3P_DH_FAD-dep"/>
</dbReference>
<dbReference type="InterPro" id="IPR036188">
    <property type="entry name" value="FAD/NAD-bd_sf"/>
</dbReference>
<keyword evidence="5 6" id="KW-0560">Oxidoreductase</keyword>
<dbReference type="InterPro" id="IPR006076">
    <property type="entry name" value="FAD-dep_OxRdtase"/>
</dbReference>
<evidence type="ECO:0000256" key="6">
    <source>
        <dbReference type="RuleBase" id="RU361217"/>
    </source>
</evidence>
<dbReference type="PROSITE" id="PS00977">
    <property type="entry name" value="FAD_G3PDH_1"/>
    <property type="match status" value="1"/>
</dbReference>
<comment type="cofactor">
    <cofactor evidence="1 6">
        <name>FAD</name>
        <dbReference type="ChEBI" id="CHEBI:57692"/>
    </cofactor>
</comment>
<comment type="caution">
    <text evidence="8">The sequence shown here is derived from an EMBL/GenBank/DDBJ whole genome shotgun (WGS) entry which is preliminary data.</text>
</comment>
<comment type="similarity">
    <text evidence="2 6">Belongs to the FAD-dependent glycerol-3-phosphate dehydrogenase family.</text>
</comment>
<proteinExistence type="inferred from homology"/>
<keyword evidence="9" id="KW-1185">Reference proteome</keyword>
<sequence length="426" mass="44445">MDTTVLVVGGGATGVGVARDLAMRGVDVTLVERGGLGSGTSGRSHGLLHSGARYAEADPQGARECIAENRIIRDIAPACVRDSGGLFVSLESDDPAYYEAKRDACREHDIPVEELSPEAARERVPDLADDAERVFEVPDGVVYPSRLVAATGADAREHGARIATGSPLLDFEVEGGRVVAAEVGGELDARIEPEYVVNAAGAWAGECAALAGLDVEMRPTQGVMVGVDYPRLGPVLNRCRDPDDGDIVIPHDDRVVLGTTSVAIDDPDEMVEDPDEVERTIRECAAMLPSVADVERLDTYWGVRPLYAPDEDSRGGERGISRGFFLLDGSDGGAKGGSDAGNGGGPGTDDGVENFLSVVGGKLTTHRLMAEAATDRVCAALGVDAKCRTAEEPLVAGNEADAVDRLVAEFDAQGPADADVVGPADD</sequence>
<evidence type="ECO:0000256" key="1">
    <source>
        <dbReference type="ARBA" id="ARBA00001974"/>
    </source>
</evidence>
<feature type="domain" description="FAD dependent oxidoreductase" evidence="7">
    <location>
        <begin position="5"/>
        <end position="330"/>
    </location>
</feature>
<evidence type="ECO:0000256" key="5">
    <source>
        <dbReference type="ARBA" id="ARBA00023002"/>
    </source>
</evidence>